<dbReference type="EMBL" id="JACEGA010000001">
    <property type="protein sequence ID" value="MBB2182291.1"/>
    <property type="molecule type" value="Genomic_DNA"/>
</dbReference>
<protein>
    <recommendedName>
        <fullName evidence="4">WG repeat-containing protein</fullName>
    </recommendedName>
</protein>
<evidence type="ECO:0000313" key="3">
    <source>
        <dbReference type="Proteomes" id="UP000574276"/>
    </source>
</evidence>
<sequence length="465" mass="53698">MLTNNNLKKFFIHNFFVQGVVASIFVLVAIIIYSYFYTKSISTPKEEQLITLATFQENASAVIGEGIEGMLDNMGENSSTQSVLVEFPGECDLVRQDQDYYIEDSNNDQSKQRINSDYPIFVDQGASLYLYHENFTLYTSELKKQNAKINTYLSQGMSFNSDKVREGNDNYILLQLPTGLFMNLSELNITLGDYSYTVEANSIMKVCEDKIIYCNLFSDEGKVNSISVEDSSMMVYFGEKRYTYDMFHESIDPSEDITSPLRLEEQHVNDALYQYFLGAKYEYNAGKYFLWTKEGYMLEMDDKRFLLSSDPLYYKDEQKILLPCDYELVQPKFFSLNKLPAMTMLQYCDGVVYTSYGDQGHTFQNIVLFDGDQTYIFFDNTVLRWGEEEVLIPPLSSVSVGEDGTIGIYHYDNQEYLQYQVDGYQEVKATVNDDIVFNLSTDIWYRSDGQEQLLFSEPSLLPEVK</sequence>
<accession>A0A839K0N6</accession>
<dbReference type="AlphaFoldDB" id="A0A839K0N6"/>
<keyword evidence="1" id="KW-0472">Membrane</keyword>
<keyword evidence="3" id="KW-1185">Reference proteome</keyword>
<feature type="transmembrane region" description="Helical" evidence="1">
    <location>
        <begin position="12"/>
        <end position="36"/>
    </location>
</feature>
<organism evidence="2 3">
    <name type="scientific">Variimorphobacter saccharofermentans</name>
    <dbReference type="NCBI Taxonomy" id="2755051"/>
    <lineage>
        <taxon>Bacteria</taxon>
        <taxon>Bacillati</taxon>
        <taxon>Bacillota</taxon>
        <taxon>Clostridia</taxon>
        <taxon>Lachnospirales</taxon>
        <taxon>Lachnospiraceae</taxon>
        <taxon>Variimorphobacter</taxon>
    </lineage>
</organism>
<reference evidence="2 3" key="1">
    <citation type="submission" date="2020-07" db="EMBL/GenBank/DDBJ databases">
        <title>Characterization and genome sequencing of isolate MD1, a novel member within the family Lachnospiraceae.</title>
        <authorList>
            <person name="Rettenmaier R."/>
            <person name="Di Bello L."/>
            <person name="Zinser C."/>
            <person name="Scheitz K."/>
            <person name="Liebl W."/>
            <person name="Zverlov V."/>
        </authorList>
    </citation>
    <scope>NUCLEOTIDE SEQUENCE [LARGE SCALE GENOMIC DNA]</scope>
    <source>
        <strain evidence="2 3">MD1</strain>
    </source>
</reference>
<evidence type="ECO:0000313" key="2">
    <source>
        <dbReference type="EMBL" id="MBB2182291.1"/>
    </source>
</evidence>
<dbReference type="Proteomes" id="UP000574276">
    <property type="component" value="Unassembled WGS sequence"/>
</dbReference>
<evidence type="ECO:0000256" key="1">
    <source>
        <dbReference type="SAM" id="Phobius"/>
    </source>
</evidence>
<keyword evidence="1" id="KW-0812">Transmembrane</keyword>
<comment type="caution">
    <text evidence="2">The sequence shown here is derived from an EMBL/GenBank/DDBJ whole genome shotgun (WGS) entry which is preliminary data.</text>
</comment>
<gene>
    <name evidence="2" type="ORF">H0486_05310</name>
</gene>
<evidence type="ECO:0008006" key="4">
    <source>
        <dbReference type="Google" id="ProtNLM"/>
    </source>
</evidence>
<proteinExistence type="predicted"/>
<keyword evidence="1" id="KW-1133">Transmembrane helix</keyword>
<dbReference type="RefSeq" id="WP_228352017.1">
    <property type="nucleotide sequence ID" value="NZ_JACEGA010000001.1"/>
</dbReference>
<name>A0A839K0N6_9FIRM</name>